<dbReference type="AlphaFoldDB" id="A0AAD5UQB3"/>
<proteinExistence type="predicted"/>
<evidence type="ECO:0000313" key="1">
    <source>
        <dbReference type="EMBL" id="KAJ3472943.1"/>
    </source>
</evidence>
<name>A0AAD5UQB3_9APHY</name>
<evidence type="ECO:0000313" key="2">
    <source>
        <dbReference type="Proteomes" id="UP001212997"/>
    </source>
</evidence>
<keyword evidence="2" id="KW-1185">Reference proteome</keyword>
<comment type="caution">
    <text evidence="1">The sequence shown here is derived from an EMBL/GenBank/DDBJ whole genome shotgun (WGS) entry which is preliminary data.</text>
</comment>
<organism evidence="1 2">
    <name type="scientific">Meripilus lineatus</name>
    <dbReference type="NCBI Taxonomy" id="2056292"/>
    <lineage>
        <taxon>Eukaryota</taxon>
        <taxon>Fungi</taxon>
        <taxon>Dikarya</taxon>
        <taxon>Basidiomycota</taxon>
        <taxon>Agaricomycotina</taxon>
        <taxon>Agaricomycetes</taxon>
        <taxon>Polyporales</taxon>
        <taxon>Meripilaceae</taxon>
        <taxon>Meripilus</taxon>
    </lineage>
</organism>
<gene>
    <name evidence="1" type="ORF">NLI96_g13193</name>
</gene>
<sequence length="154" mass="16946">MSAILEADLTIGLLLKEFQAANLRSEVVEVAPAVPELNLPADAYVDVRCQGDDLGETDETVSVWINHKNRTVGMRVIVFKRQEFRGLGLTDTNLASEAARFNQMSHFGIFCLANPWGVTAEYTLPYHGGVFAEALIYAVKRLAVCAGDVRSWCV</sequence>
<protein>
    <submittedName>
        <fullName evidence="1">Uncharacterized protein</fullName>
    </submittedName>
</protein>
<reference evidence="1" key="1">
    <citation type="submission" date="2022-07" db="EMBL/GenBank/DDBJ databases">
        <title>Genome Sequence of Physisporinus lineatus.</title>
        <authorList>
            <person name="Buettner E."/>
        </authorList>
    </citation>
    <scope>NUCLEOTIDE SEQUENCE</scope>
    <source>
        <strain evidence="1">VT162</strain>
    </source>
</reference>
<dbReference type="Proteomes" id="UP001212997">
    <property type="component" value="Unassembled WGS sequence"/>
</dbReference>
<accession>A0AAD5UQB3</accession>
<dbReference type="EMBL" id="JANAWD010001656">
    <property type="protein sequence ID" value="KAJ3472943.1"/>
    <property type="molecule type" value="Genomic_DNA"/>
</dbReference>